<gene>
    <name evidence="1" type="ORF">A3C61_02485</name>
</gene>
<evidence type="ECO:0000313" key="2">
    <source>
        <dbReference type="Proteomes" id="UP000178908"/>
    </source>
</evidence>
<dbReference type="Proteomes" id="UP000178908">
    <property type="component" value="Unassembled WGS sequence"/>
</dbReference>
<proteinExistence type="predicted"/>
<dbReference type="AlphaFoldDB" id="A0A1F8F9P0"/>
<protein>
    <submittedName>
        <fullName evidence="1">Uncharacterized protein</fullName>
    </submittedName>
</protein>
<comment type="caution">
    <text evidence="1">The sequence shown here is derived from an EMBL/GenBank/DDBJ whole genome shotgun (WGS) entry which is preliminary data.</text>
</comment>
<dbReference type="EMBL" id="MGJO01000035">
    <property type="protein sequence ID" value="OGN08976.1"/>
    <property type="molecule type" value="Genomic_DNA"/>
</dbReference>
<evidence type="ECO:0000313" key="1">
    <source>
        <dbReference type="EMBL" id="OGN08976.1"/>
    </source>
</evidence>
<sequence length="68" mass="8016">MEGAVAQGITRYYDYDDKKRKACYYKKYSAVSYVKVVIALRSNPREVVTAYEINKIKETSYPNLKRLR</sequence>
<accession>A0A1F8F9P0</accession>
<name>A0A1F8F9P0_9BACT</name>
<reference evidence="1 2" key="1">
    <citation type="journal article" date="2016" name="Nat. Commun.">
        <title>Thousands of microbial genomes shed light on interconnected biogeochemical processes in an aquifer system.</title>
        <authorList>
            <person name="Anantharaman K."/>
            <person name="Brown C.T."/>
            <person name="Hug L.A."/>
            <person name="Sharon I."/>
            <person name="Castelle C.J."/>
            <person name="Probst A.J."/>
            <person name="Thomas B.C."/>
            <person name="Singh A."/>
            <person name="Wilkins M.J."/>
            <person name="Karaoz U."/>
            <person name="Brodie E.L."/>
            <person name="Williams K.H."/>
            <person name="Hubbard S.S."/>
            <person name="Banfield J.F."/>
        </authorList>
    </citation>
    <scope>NUCLEOTIDE SEQUENCE [LARGE SCALE GENOMIC DNA]</scope>
</reference>
<organism evidence="1 2">
    <name type="scientific">Candidatus Yanofskybacteria bacterium RIFCSPHIGHO2_02_FULL_39_10</name>
    <dbReference type="NCBI Taxonomy" id="1802674"/>
    <lineage>
        <taxon>Bacteria</taxon>
        <taxon>Candidatus Yanofskyibacteriota</taxon>
    </lineage>
</organism>